<accession>A0A0G1XNN8</accession>
<evidence type="ECO:0000313" key="4">
    <source>
        <dbReference type="EMBL" id="KKU95950.1"/>
    </source>
</evidence>
<feature type="domain" description="Pyrrolo-quinoline quinone repeat" evidence="3">
    <location>
        <begin position="81"/>
        <end position="246"/>
    </location>
</feature>
<dbReference type="PANTHER" id="PTHR34512:SF30">
    <property type="entry name" value="OUTER MEMBRANE PROTEIN ASSEMBLY FACTOR BAMB"/>
    <property type="match status" value="1"/>
</dbReference>
<keyword evidence="2" id="KW-0732">Signal</keyword>
<evidence type="ECO:0000256" key="1">
    <source>
        <dbReference type="SAM" id="MobiDB-lite"/>
    </source>
</evidence>
<feature type="signal peptide" evidence="2">
    <location>
        <begin position="1"/>
        <end position="21"/>
    </location>
</feature>
<dbReference type="PROSITE" id="PS00018">
    <property type="entry name" value="EF_HAND_1"/>
    <property type="match status" value="1"/>
</dbReference>
<dbReference type="GO" id="GO:0004553">
    <property type="term" value="F:hydrolase activity, hydrolyzing O-glycosyl compounds"/>
    <property type="evidence" value="ECO:0007669"/>
    <property type="project" value="InterPro"/>
</dbReference>
<dbReference type="Pfam" id="PF13360">
    <property type="entry name" value="PQQ_2"/>
    <property type="match status" value="1"/>
</dbReference>
<evidence type="ECO:0000259" key="3">
    <source>
        <dbReference type="Pfam" id="PF13360"/>
    </source>
</evidence>
<dbReference type="Pfam" id="PF00404">
    <property type="entry name" value="Dockerin_1"/>
    <property type="match status" value="1"/>
</dbReference>
<name>A0A0G1XNN8_9BACT</name>
<feature type="region of interest" description="Disordered" evidence="1">
    <location>
        <begin position="889"/>
        <end position="915"/>
    </location>
</feature>
<sequence length="963" mass="105353">MKIKKLILLPILLFLPLSASAQTSADWPVAGANSQRTSWTPNEAPGLLKALWVKRIEPYVSVKTQVIGAENKVFLSTAKGVYAFNADNGSQIWVYATQMPISHSPTYYAGTVYAAGLDRKIHAINSSNGTKKWVFDTSLTGGSGFSTNPLVAENTVFAGGRDGFMYAVDATTGLLKWKYHIEGTGPIAFSAAYSNGKIFFGAQDGNAYALFTNGNLAWKTKLPGLGFTSWWPVIYNDKVIFTRYNEERNTSTDISGAPSLGDERDEVIGNSTSIEDGVSPAGKFTDHPIGSQTKVVDIATNPNTSITIPNYFETKYHSRNVFVLNQSNGLEVNFDTDGDGKTDAVPMLKAMPDGSMYPPVVSGFDNTLYFRMPLIESGSFAASMAHGWEYGSRYLSLPVSKDAGQSPDWPADEPTGISGGGKYLYWNLCCDRFLGTVDLSISNTNFPSVSDNRQWRYLSSGGGTGDQVESLPDNYFSMMEAYWWNGNPSNNTFGQEGDNIGPTIYDGKMYIMRSNALLAYAPNGLGKQAPMSDALAPTGGESAGIPSATALKVLLESQVKKIVDTPTHIHLKPGFGNVGNFDSNSRSSLGDNLLDYWHYPGDIHYVLLRALHLLSPDLQEKVKTYLKKEFELYPPSQYGHIGWKDGEFRESYDWPPEMAANIAALGPGNSPWTNVWGWPPQQMYALWLYAKNGLGDPIGIFNTVQNKLPTTAPSIPAHFPQALNAFIAGYKGYIELAKLANKPYATQENILNNLMQQRANNFSTNLVHPDLTSTDGRYYNTLKHAYNFMYMTPELGTYLNQNAKAKVQGAVNSYTMQVPFWSESLNREVFGENGSSPYQQTHALFQAKALILKEPYNELAKYLDAPMMLGDLYYIDNLVAAIESACTTNCPTPPPASTPTKTPTPGTSKPGDANGDGQVNGADYLIWISHYGQSVSGPANGDFNNNGSVDGADYIIWLSNYGL</sequence>
<dbReference type="CDD" id="cd14254">
    <property type="entry name" value="Dockerin_II"/>
    <property type="match status" value="1"/>
</dbReference>
<dbReference type="SMART" id="SM00564">
    <property type="entry name" value="PQQ"/>
    <property type="match status" value="4"/>
</dbReference>
<proteinExistence type="predicted"/>
<dbReference type="AlphaFoldDB" id="A0A0G1XNN8"/>
<dbReference type="EMBL" id="LCPK01000041">
    <property type="protein sequence ID" value="KKU95950.1"/>
    <property type="molecule type" value="Genomic_DNA"/>
</dbReference>
<dbReference type="InterPro" id="IPR002372">
    <property type="entry name" value="PQQ_rpt_dom"/>
</dbReference>
<gene>
    <name evidence="4" type="ORF">UY28_C0041G0006</name>
</gene>
<dbReference type="GO" id="GO:0000272">
    <property type="term" value="P:polysaccharide catabolic process"/>
    <property type="evidence" value="ECO:0007669"/>
    <property type="project" value="InterPro"/>
</dbReference>
<dbReference type="InterPro" id="IPR018391">
    <property type="entry name" value="PQQ_b-propeller_rpt"/>
</dbReference>
<dbReference type="InterPro" id="IPR011047">
    <property type="entry name" value="Quinoprotein_ADH-like_sf"/>
</dbReference>
<evidence type="ECO:0000313" key="5">
    <source>
        <dbReference type="Proteomes" id="UP000034694"/>
    </source>
</evidence>
<protein>
    <submittedName>
        <fullName evidence="4">PQQ repeat protein</fullName>
    </submittedName>
</protein>
<comment type="caution">
    <text evidence="4">The sequence shown here is derived from an EMBL/GenBank/DDBJ whole genome shotgun (WGS) entry which is preliminary data.</text>
</comment>
<dbReference type="InterPro" id="IPR015943">
    <property type="entry name" value="WD40/YVTN_repeat-like_dom_sf"/>
</dbReference>
<dbReference type="InterPro" id="IPR036439">
    <property type="entry name" value="Dockerin_dom_sf"/>
</dbReference>
<reference evidence="4 5" key="1">
    <citation type="journal article" date="2015" name="Nature">
        <title>rRNA introns, odd ribosomes, and small enigmatic genomes across a large radiation of phyla.</title>
        <authorList>
            <person name="Brown C.T."/>
            <person name="Hug L.A."/>
            <person name="Thomas B.C."/>
            <person name="Sharon I."/>
            <person name="Castelle C.J."/>
            <person name="Singh A."/>
            <person name="Wilkins M.J."/>
            <person name="Williams K.H."/>
            <person name="Banfield J.F."/>
        </authorList>
    </citation>
    <scope>NUCLEOTIDE SEQUENCE [LARGE SCALE GENOMIC DNA]</scope>
</reference>
<feature type="chain" id="PRO_5002540794" evidence="2">
    <location>
        <begin position="22"/>
        <end position="963"/>
    </location>
</feature>
<dbReference type="Proteomes" id="UP000034694">
    <property type="component" value="Unassembled WGS sequence"/>
</dbReference>
<dbReference type="SUPFAM" id="SSF50998">
    <property type="entry name" value="Quinoprotein alcohol dehydrogenase-like"/>
    <property type="match status" value="2"/>
</dbReference>
<dbReference type="Gene3D" id="2.130.10.10">
    <property type="entry name" value="YVTN repeat-like/Quinoprotein amine dehydrogenase"/>
    <property type="match status" value="1"/>
</dbReference>
<dbReference type="InterPro" id="IPR002105">
    <property type="entry name" value="Dockerin_1_rpt"/>
</dbReference>
<dbReference type="InterPro" id="IPR018247">
    <property type="entry name" value="EF_Hand_1_Ca_BS"/>
</dbReference>
<feature type="compositionally biased region" description="Low complexity" evidence="1">
    <location>
        <begin position="898"/>
        <end position="911"/>
    </location>
</feature>
<evidence type="ECO:0000256" key="2">
    <source>
        <dbReference type="SAM" id="SignalP"/>
    </source>
</evidence>
<organism evidence="4 5">
    <name type="scientific">Candidatus Amesbacteria bacterium GW2011_GWB1_48_13</name>
    <dbReference type="NCBI Taxonomy" id="1618362"/>
    <lineage>
        <taxon>Bacteria</taxon>
        <taxon>Candidatus Amesiibacteriota</taxon>
    </lineage>
</organism>
<dbReference type="Gene3D" id="1.10.1330.10">
    <property type="entry name" value="Dockerin domain"/>
    <property type="match status" value="1"/>
</dbReference>
<dbReference type="SUPFAM" id="SSF63446">
    <property type="entry name" value="Type I dockerin domain"/>
    <property type="match status" value="1"/>
</dbReference>
<dbReference type="PANTHER" id="PTHR34512">
    <property type="entry name" value="CELL SURFACE PROTEIN"/>
    <property type="match status" value="1"/>
</dbReference>